<dbReference type="InterPro" id="IPR001279">
    <property type="entry name" value="Metallo-B-lactamas"/>
</dbReference>
<dbReference type="InterPro" id="IPR050855">
    <property type="entry name" value="NDM-1-like"/>
</dbReference>
<dbReference type="InterPro" id="IPR036866">
    <property type="entry name" value="RibonucZ/Hydroxyglut_hydro"/>
</dbReference>
<keyword evidence="3" id="KW-1185">Reference proteome</keyword>
<dbReference type="SUPFAM" id="SSF56281">
    <property type="entry name" value="Metallo-hydrolase/oxidoreductase"/>
    <property type="match status" value="1"/>
</dbReference>
<accession>A0ABV9LJ04</accession>
<evidence type="ECO:0000259" key="1">
    <source>
        <dbReference type="SMART" id="SM00849"/>
    </source>
</evidence>
<dbReference type="Pfam" id="PF00753">
    <property type="entry name" value="Lactamase_B"/>
    <property type="match status" value="1"/>
</dbReference>
<proteinExistence type="predicted"/>
<gene>
    <name evidence="2" type="ORF">ACFO3M_08510</name>
</gene>
<evidence type="ECO:0000313" key="3">
    <source>
        <dbReference type="Proteomes" id="UP001596025"/>
    </source>
</evidence>
<reference evidence="3" key="1">
    <citation type="journal article" date="2019" name="Int. J. Syst. Evol. Microbiol.">
        <title>The Global Catalogue of Microorganisms (GCM) 10K type strain sequencing project: providing services to taxonomists for standard genome sequencing and annotation.</title>
        <authorList>
            <consortium name="The Broad Institute Genomics Platform"/>
            <consortium name="The Broad Institute Genome Sequencing Center for Infectious Disease"/>
            <person name="Wu L."/>
            <person name="Ma J."/>
        </authorList>
    </citation>
    <scope>NUCLEOTIDE SEQUENCE [LARGE SCALE GENOMIC DNA]</scope>
    <source>
        <strain evidence="3">CCUG 62763</strain>
    </source>
</reference>
<dbReference type="PANTHER" id="PTHR42951">
    <property type="entry name" value="METALLO-BETA-LACTAMASE DOMAIN-CONTAINING"/>
    <property type="match status" value="1"/>
</dbReference>
<dbReference type="RefSeq" id="WP_387988144.1">
    <property type="nucleotide sequence ID" value="NZ_JBHSGR010000007.1"/>
</dbReference>
<dbReference type="Gene3D" id="3.60.15.10">
    <property type="entry name" value="Ribonuclease Z/Hydroxyacylglutathione hydrolase-like"/>
    <property type="match status" value="1"/>
</dbReference>
<name>A0ABV9LJ04_9ACTN</name>
<dbReference type="Proteomes" id="UP001596025">
    <property type="component" value="Unassembled WGS sequence"/>
</dbReference>
<feature type="domain" description="Metallo-beta-lactamase" evidence="1">
    <location>
        <begin position="15"/>
        <end position="222"/>
    </location>
</feature>
<dbReference type="EMBL" id="JBHSGR010000007">
    <property type="protein sequence ID" value="MFC4693425.1"/>
    <property type="molecule type" value="Genomic_DNA"/>
</dbReference>
<dbReference type="PANTHER" id="PTHR42951:SF14">
    <property type="entry name" value="METALLO-BETA-LACTAMASE SUPERFAMILY PROTEIN"/>
    <property type="match status" value="1"/>
</dbReference>
<sequence length="239" mass="24723">MHEVTEDVFCVPSTAVNRVLVRDGRDLTLVDAGYPGDAAGLADAVRALGSRPEDVRAVLVTHAHVDHVGGLSALTPGTPVLVHPDELPNARGERREQATPLDVAVRAWRPRVARWALSIVRAGATAHPVVAAARPLPGGGPLDLPGGPVPVPTPGHTSGHTAYLFPRHGVVATGDALVTGHPTSRVRGPQLLPGFFSASPDRARDALGALAALPADLLVPGHGDPWRGDLAAAVALARR</sequence>
<dbReference type="SMART" id="SM00849">
    <property type="entry name" value="Lactamase_B"/>
    <property type="match status" value="1"/>
</dbReference>
<evidence type="ECO:0000313" key="2">
    <source>
        <dbReference type="EMBL" id="MFC4693425.1"/>
    </source>
</evidence>
<comment type="caution">
    <text evidence="2">The sequence shown here is derived from an EMBL/GenBank/DDBJ whole genome shotgun (WGS) entry which is preliminary data.</text>
</comment>
<organism evidence="2 3">
    <name type="scientific">Geodermatophilus arenarius</name>
    <dbReference type="NCBI Taxonomy" id="1137990"/>
    <lineage>
        <taxon>Bacteria</taxon>
        <taxon>Bacillati</taxon>
        <taxon>Actinomycetota</taxon>
        <taxon>Actinomycetes</taxon>
        <taxon>Geodermatophilales</taxon>
        <taxon>Geodermatophilaceae</taxon>
        <taxon>Geodermatophilus</taxon>
    </lineage>
</organism>
<protein>
    <submittedName>
        <fullName evidence="2">MBL fold metallo-hydrolase</fullName>
    </submittedName>
</protein>